<reference evidence="1 2" key="1">
    <citation type="submission" date="2017-06" db="EMBL/GenBank/DDBJ databases">
        <title>Genome sequencing of cyanobaciteial culture collection at National Institute for Environmental Studies (NIES).</title>
        <authorList>
            <person name="Hirose Y."/>
            <person name="Shimura Y."/>
            <person name="Fujisawa T."/>
            <person name="Nakamura Y."/>
            <person name="Kawachi M."/>
        </authorList>
    </citation>
    <scope>NUCLEOTIDE SEQUENCE [LARGE SCALE GENOMIC DNA]</scope>
    <source>
        <strain evidence="1 2">NIES-4072</strain>
    </source>
</reference>
<evidence type="ECO:0000313" key="1">
    <source>
        <dbReference type="EMBL" id="GBG18709.1"/>
    </source>
</evidence>
<evidence type="ECO:0000313" key="2">
    <source>
        <dbReference type="Proteomes" id="UP000245124"/>
    </source>
</evidence>
<keyword evidence="2" id="KW-1185">Reference proteome</keyword>
<accession>A0A2R5FL15</accession>
<comment type="caution">
    <text evidence="1">The sequence shown here is derived from an EMBL/GenBank/DDBJ whole genome shotgun (WGS) entry which is preliminary data.</text>
</comment>
<name>A0A2R5FL15_NOSCO</name>
<protein>
    <submittedName>
        <fullName evidence="1">Uncharacterized protein</fullName>
    </submittedName>
</protein>
<dbReference type="AlphaFoldDB" id="A0A2R5FL15"/>
<proteinExistence type="predicted"/>
<sequence>MNGSGVKKLPCLLSPQVFQVLPLSRSDCKKPTLVSPPRPLSSSLTPEDSQRLEAAEILYRNTKAEQLRSFESLEKTVDAWLRRRSPP</sequence>
<dbReference type="EMBL" id="BDUD01000001">
    <property type="protein sequence ID" value="GBG18709.1"/>
    <property type="molecule type" value="Genomic_DNA"/>
</dbReference>
<organism evidence="1 2">
    <name type="scientific">Nostoc commune NIES-4072</name>
    <dbReference type="NCBI Taxonomy" id="2005467"/>
    <lineage>
        <taxon>Bacteria</taxon>
        <taxon>Bacillati</taxon>
        <taxon>Cyanobacteriota</taxon>
        <taxon>Cyanophyceae</taxon>
        <taxon>Nostocales</taxon>
        <taxon>Nostocaceae</taxon>
        <taxon>Nostoc</taxon>
    </lineage>
</organism>
<gene>
    <name evidence="1" type="ORF">NIES4072_23740</name>
</gene>
<dbReference type="Proteomes" id="UP000245124">
    <property type="component" value="Unassembled WGS sequence"/>
</dbReference>